<keyword evidence="4" id="KW-0378">Hydrolase</keyword>
<protein>
    <recommendedName>
        <fullName evidence="8">Peptidase M1 leukotriene A4 hydrolase/aminopeptidase C-terminal domain-containing protein</fullName>
    </recommendedName>
</protein>
<keyword evidence="6" id="KW-0482">Metalloprotease</keyword>
<dbReference type="Pfam" id="PF09127">
    <property type="entry name" value="Leuk-A4-hydro_C"/>
    <property type="match status" value="1"/>
</dbReference>
<name>A0ABD6EQ90_9BILA</name>
<evidence type="ECO:0000256" key="7">
    <source>
        <dbReference type="PIRSR" id="PIRSR634015-3"/>
    </source>
</evidence>
<dbReference type="InterPro" id="IPR038502">
    <property type="entry name" value="M1_LTA-4_hydro/amino_C_sf"/>
</dbReference>
<keyword evidence="10" id="KW-1185">Reference proteome</keyword>
<evidence type="ECO:0000256" key="3">
    <source>
        <dbReference type="ARBA" id="ARBA00022723"/>
    </source>
</evidence>
<dbReference type="Pfam" id="PF01433">
    <property type="entry name" value="Peptidase_M1"/>
    <property type="match status" value="1"/>
</dbReference>
<dbReference type="InterPro" id="IPR016024">
    <property type="entry name" value="ARM-type_fold"/>
</dbReference>
<reference evidence="9 10" key="1">
    <citation type="submission" date="2024-08" db="EMBL/GenBank/DDBJ databases">
        <title>Gnathostoma spinigerum genome.</title>
        <authorList>
            <person name="Gonzalez-Bertolin B."/>
            <person name="Monzon S."/>
            <person name="Zaballos A."/>
            <person name="Jimenez P."/>
            <person name="Dekumyoy P."/>
            <person name="Varona S."/>
            <person name="Cuesta I."/>
            <person name="Sumanam S."/>
            <person name="Adisakwattana P."/>
            <person name="Gasser R.B."/>
            <person name="Hernandez-Gonzalez A."/>
            <person name="Young N.D."/>
            <person name="Perteguer M.J."/>
        </authorList>
    </citation>
    <scope>NUCLEOTIDE SEQUENCE [LARGE SCALE GENOMIC DNA]</scope>
    <source>
        <strain evidence="9">AL3</strain>
        <tissue evidence="9">Liver</tissue>
    </source>
</reference>
<keyword evidence="5 7" id="KW-0862">Zinc</keyword>
<sequence>MLGWEFCLSGMNFESFWLIYHRLNEGFTVFLERKILGRLEGEMMRQFDAQTGWEDHLIPTVHGRFSENHPFTSLIPKLQGKDPNDAFSQIPYEKGSAFLMFLEQKLNDSDEFEKFMRAYIEKFAYKSVVTDVWKDFLYDYFKDKKAVLDGIDWDNWLYATGMPKSKPVFDDSLLQQSKLLAQKWIDAYDTELNSFTADEFMSLRPRQQMKVLDCILQAPPFSKKKVEKLGVVYNLEKVNNCELRFSWIQIGLKAQWKPIIQTALNFVSAQGRLKYVRPIYKNLFAWNETCEVAKALLEKNAPLMHPLTVSVLRKLLSEPE</sequence>
<keyword evidence="2" id="KW-0645">Protease</keyword>
<dbReference type="InterPro" id="IPR015211">
    <property type="entry name" value="Peptidase_M1_C"/>
</dbReference>
<gene>
    <name evidence="9" type="ORF">AB6A40_005877</name>
</gene>
<dbReference type="InterPro" id="IPR014782">
    <property type="entry name" value="Peptidase_M1_dom"/>
</dbReference>
<dbReference type="FunFam" id="1.10.390.10:FF:000003">
    <property type="entry name" value="Leukotriene A(4) hydrolase"/>
    <property type="match status" value="1"/>
</dbReference>
<keyword evidence="3 7" id="KW-0479">Metal-binding</keyword>
<evidence type="ECO:0000313" key="10">
    <source>
        <dbReference type="Proteomes" id="UP001608902"/>
    </source>
</evidence>
<dbReference type="SUPFAM" id="SSF48371">
    <property type="entry name" value="ARM repeat"/>
    <property type="match status" value="1"/>
</dbReference>
<dbReference type="SMART" id="SM01263">
    <property type="entry name" value="Leuk-A4-hydro_C"/>
    <property type="match status" value="1"/>
</dbReference>
<proteinExistence type="inferred from homology"/>
<evidence type="ECO:0000256" key="2">
    <source>
        <dbReference type="ARBA" id="ARBA00022670"/>
    </source>
</evidence>
<comment type="cofactor">
    <cofactor evidence="7">
        <name>Zn(2+)</name>
        <dbReference type="ChEBI" id="CHEBI:29105"/>
    </cofactor>
    <text evidence="7">Binds 1 zinc ion per subunit.</text>
</comment>
<dbReference type="PANTHER" id="PTHR45726">
    <property type="entry name" value="LEUKOTRIENE A-4 HYDROLASE"/>
    <property type="match status" value="1"/>
</dbReference>
<dbReference type="Gene3D" id="1.25.40.320">
    <property type="entry name" value="Peptidase M1, leukotriene A4 hydrolase/aminopeptidase C-terminal domain"/>
    <property type="match status" value="1"/>
</dbReference>
<dbReference type="GO" id="GO:0046872">
    <property type="term" value="F:metal ion binding"/>
    <property type="evidence" value="ECO:0007669"/>
    <property type="project" value="UniProtKB-KW"/>
</dbReference>
<comment type="caution">
    <text evidence="9">The sequence shown here is derived from an EMBL/GenBank/DDBJ whole genome shotgun (WGS) entry which is preliminary data.</text>
</comment>
<dbReference type="PANTHER" id="PTHR45726:SF3">
    <property type="entry name" value="LEUKOTRIENE A-4 HYDROLASE"/>
    <property type="match status" value="1"/>
</dbReference>
<feature type="binding site" evidence="7">
    <location>
        <position position="25"/>
    </location>
    <ligand>
        <name>Zn(2+)</name>
        <dbReference type="ChEBI" id="CHEBI:29105"/>
        <note>catalytic</note>
    </ligand>
</feature>
<dbReference type="InterPro" id="IPR034015">
    <property type="entry name" value="M1_LTA4H"/>
</dbReference>
<comment type="similarity">
    <text evidence="1">Belongs to the peptidase M1 family.</text>
</comment>
<dbReference type="EMBL" id="JBGFUD010003915">
    <property type="protein sequence ID" value="MFH4979168.1"/>
    <property type="molecule type" value="Genomic_DNA"/>
</dbReference>
<dbReference type="Proteomes" id="UP001608902">
    <property type="component" value="Unassembled WGS sequence"/>
</dbReference>
<evidence type="ECO:0000256" key="1">
    <source>
        <dbReference type="ARBA" id="ARBA00010136"/>
    </source>
</evidence>
<evidence type="ECO:0000313" key="9">
    <source>
        <dbReference type="EMBL" id="MFH4979168.1"/>
    </source>
</evidence>
<dbReference type="AlphaFoldDB" id="A0ABD6EQ90"/>
<evidence type="ECO:0000256" key="6">
    <source>
        <dbReference type="ARBA" id="ARBA00023049"/>
    </source>
</evidence>
<dbReference type="GO" id="GO:0006508">
    <property type="term" value="P:proteolysis"/>
    <property type="evidence" value="ECO:0007669"/>
    <property type="project" value="UniProtKB-KW"/>
</dbReference>
<evidence type="ECO:0000256" key="5">
    <source>
        <dbReference type="ARBA" id="ARBA00022833"/>
    </source>
</evidence>
<dbReference type="SUPFAM" id="SSF55486">
    <property type="entry name" value="Metalloproteases ('zincins'), catalytic domain"/>
    <property type="match status" value="1"/>
</dbReference>
<feature type="domain" description="Peptidase M1 leukotriene A4 hydrolase/aminopeptidase C-terminal" evidence="8">
    <location>
        <begin position="172"/>
        <end position="316"/>
    </location>
</feature>
<dbReference type="GO" id="GO:0008237">
    <property type="term" value="F:metallopeptidase activity"/>
    <property type="evidence" value="ECO:0007669"/>
    <property type="project" value="UniProtKB-KW"/>
</dbReference>
<organism evidence="9 10">
    <name type="scientific">Gnathostoma spinigerum</name>
    <dbReference type="NCBI Taxonomy" id="75299"/>
    <lineage>
        <taxon>Eukaryota</taxon>
        <taxon>Metazoa</taxon>
        <taxon>Ecdysozoa</taxon>
        <taxon>Nematoda</taxon>
        <taxon>Chromadorea</taxon>
        <taxon>Rhabditida</taxon>
        <taxon>Spirurina</taxon>
        <taxon>Gnathostomatomorpha</taxon>
        <taxon>Gnathostomatoidea</taxon>
        <taxon>Gnathostomatidae</taxon>
        <taxon>Gnathostoma</taxon>
    </lineage>
</organism>
<evidence type="ECO:0000256" key="4">
    <source>
        <dbReference type="ARBA" id="ARBA00022801"/>
    </source>
</evidence>
<dbReference type="Gene3D" id="1.10.390.10">
    <property type="entry name" value="Neutral Protease Domain 2"/>
    <property type="match status" value="1"/>
</dbReference>
<evidence type="ECO:0000259" key="8">
    <source>
        <dbReference type="SMART" id="SM01263"/>
    </source>
</evidence>
<accession>A0ABD6EQ90</accession>
<dbReference type="InterPro" id="IPR027268">
    <property type="entry name" value="Peptidase_M4/M1_CTD_sf"/>
</dbReference>